<dbReference type="OrthoDB" id="42467at2759"/>
<dbReference type="eggNOG" id="ENOG502ST0M">
    <property type="taxonomic scope" value="Eukaryota"/>
</dbReference>
<dbReference type="EMBL" id="AGNL01003398">
    <property type="protein sequence ID" value="EJK74755.1"/>
    <property type="molecule type" value="Genomic_DNA"/>
</dbReference>
<accession>K0TB89</accession>
<protein>
    <submittedName>
        <fullName evidence="1">Uncharacterized protein</fullName>
    </submittedName>
</protein>
<dbReference type="OMA" id="WTMESSY"/>
<name>K0TB89_THAOC</name>
<proteinExistence type="predicted"/>
<gene>
    <name evidence="1" type="ORF">THAOC_03553</name>
</gene>
<reference evidence="1 2" key="1">
    <citation type="journal article" date="2012" name="Genome Biol.">
        <title>Genome and low-iron response of an oceanic diatom adapted to chronic iron limitation.</title>
        <authorList>
            <person name="Lommer M."/>
            <person name="Specht M."/>
            <person name="Roy A.S."/>
            <person name="Kraemer L."/>
            <person name="Andreson R."/>
            <person name="Gutowska M.A."/>
            <person name="Wolf J."/>
            <person name="Bergner S.V."/>
            <person name="Schilhabel M.B."/>
            <person name="Klostermeier U.C."/>
            <person name="Beiko R.G."/>
            <person name="Rosenstiel P."/>
            <person name="Hippler M."/>
            <person name="Laroche J."/>
        </authorList>
    </citation>
    <scope>NUCLEOTIDE SEQUENCE [LARGE SCALE GENOMIC DNA]</scope>
    <source>
        <strain evidence="1 2">CCMP1005</strain>
    </source>
</reference>
<keyword evidence="2" id="KW-1185">Reference proteome</keyword>
<dbReference type="AlphaFoldDB" id="K0TB89"/>
<organism evidence="1 2">
    <name type="scientific">Thalassiosira oceanica</name>
    <name type="common">Marine diatom</name>
    <dbReference type="NCBI Taxonomy" id="159749"/>
    <lineage>
        <taxon>Eukaryota</taxon>
        <taxon>Sar</taxon>
        <taxon>Stramenopiles</taxon>
        <taxon>Ochrophyta</taxon>
        <taxon>Bacillariophyta</taxon>
        <taxon>Coscinodiscophyceae</taxon>
        <taxon>Thalassiosirophycidae</taxon>
        <taxon>Thalassiosirales</taxon>
        <taxon>Thalassiosiraceae</taxon>
        <taxon>Thalassiosira</taxon>
    </lineage>
</organism>
<comment type="caution">
    <text evidence="1">The sequence shown here is derived from an EMBL/GenBank/DDBJ whole genome shotgun (WGS) entry which is preliminary data.</text>
</comment>
<evidence type="ECO:0000313" key="1">
    <source>
        <dbReference type="EMBL" id="EJK74755.1"/>
    </source>
</evidence>
<evidence type="ECO:0000313" key="2">
    <source>
        <dbReference type="Proteomes" id="UP000266841"/>
    </source>
</evidence>
<sequence length="171" mass="18996">MPSALAFTTCRGRKFGKSTILSAKLSELEEMPNDELNLMVMDVVIYEQDSRLKLGAVQENGNVAPLSTWTMESSYETDANDMLAFVVDEDDVFPGLDSSEITVLKRLEGDDILSYGSRQVGGGKGLGNPHGEESEIVYYLDRSVVEGQYFKTTGSDLKISIKMNEELEHLW</sequence>
<dbReference type="Proteomes" id="UP000266841">
    <property type="component" value="Unassembled WGS sequence"/>
</dbReference>